<reference evidence="1" key="1">
    <citation type="journal article" date="2019" name="bioRxiv">
        <title>The Genome of the Zebra Mussel, Dreissena polymorpha: A Resource for Invasive Species Research.</title>
        <authorList>
            <person name="McCartney M.A."/>
            <person name="Auch B."/>
            <person name="Kono T."/>
            <person name="Mallez S."/>
            <person name="Zhang Y."/>
            <person name="Obille A."/>
            <person name="Becker A."/>
            <person name="Abrahante J.E."/>
            <person name="Garbe J."/>
            <person name="Badalamenti J.P."/>
            <person name="Herman A."/>
            <person name="Mangelson H."/>
            <person name="Liachko I."/>
            <person name="Sullivan S."/>
            <person name="Sone E.D."/>
            <person name="Koren S."/>
            <person name="Silverstein K.A.T."/>
            <person name="Beckman K.B."/>
            <person name="Gohl D.M."/>
        </authorList>
    </citation>
    <scope>NUCLEOTIDE SEQUENCE</scope>
    <source>
        <strain evidence="1">Duluth1</strain>
        <tissue evidence="1">Whole animal</tissue>
    </source>
</reference>
<evidence type="ECO:0000313" key="2">
    <source>
        <dbReference type="Proteomes" id="UP000828390"/>
    </source>
</evidence>
<dbReference type="AlphaFoldDB" id="A0A9D3Y8Q7"/>
<organism evidence="1 2">
    <name type="scientific">Dreissena polymorpha</name>
    <name type="common">Zebra mussel</name>
    <name type="synonym">Mytilus polymorpha</name>
    <dbReference type="NCBI Taxonomy" id="45954"/>
    <lineage>
        <taxon>Eukaryota</taxon>
        <taxon>Metazoa</taxon>
        <taxon>Spiralia</taxon>
        <taxon>Lophotrochozoa</taxon>
        <taxon>Mollusca</taxon>
        <taxon>Bivalvia</taxon>
        <taxon>Autobranchia</taxon>
        <taxon>Heteroconchia</taxon>
        <taxon>Euheterodonta</taxon>
        <taxon>Imparidentia</taxon>
        <taxon>Neoheterodontei</taxon>
        <taxon>Myida</taxon>
        <taxon>Dreissenoidea</taxon>
        <taxon>Dreissenidae</taxon>
        <taxon>Dreissena</taxon>
    </lineage>
</organism>
<dbReference type="EMBL" id="JAIWYP010000016">
    <property type="protein sequence ID" value="KAH3693947.1"/>
    <property type="molecule type" value="Genomic_DNA"/>
</dbReference>
<gene>
    <name evidence="1" type="ORF">DPMN_081386</name>
</gene>
<evidence type="ECO:0000313" key="1">
    <source>
        <dbReference type="EMBL" id="KAH3693947.1"/>
    </source>
</evidence>
<comment type="caution">
    <text evidence="1">The sequence shown here is derived from an EMBL/GenBank/DDBJ whole genome shotgun (WGS) entry which is preliminary data.</text>
</comment>
<name>A0A9D3Y8Q7_DREPO</name>
<sequence length="145" mass="16477">MPRPLATGTIFELVRDIIEINLLTKFRDDRTINVASRVLTRNNATIPWRPLESTETIFELVQDITGTHLLTKVLTRKNAPPTGGHFHRTINVASRVKNARTWQAYQSSDQINEILTINVASRVLTRKMLTPHDGRRTKGDHKSSP</sequence>
<accession>A0A9D3Y8Q7</accession>
<dbReference type="Proteomes" id="UP000828390">
    <property type="component" value="Unassembled WGS sequence"/>
</dbReference>
<keyword evidence="2" id="KW-1185">Reference proteome</keyword>
<proteinExistence type="predicted"/>
<protein>
    <submittedName>
        <fullName evidence="1">Uncharacterized protein</fullName>
    </submittedName>
</protein>
<reference evidence="1" key="2">
    <citation type="submission" date="2020-11" db="EMBL/GenBank/DDBJ databases">
        <authorList>
            <person name="McCartney M.A."/>
            <person name="Auch B."/>
            <person name="Kono T."/>
            <person name="Mallez S."/>
            <person name="Becker A."/>
            <person name="Gohl D.M."/>
            <person name="Silverstein K.A.T."/>
            <person name="Koren S."/>
            <person name="Bechman K.B."/>
            <person name="Herman A."/>
            <person name="Abrahante J.E."/>
            <person name="Garbe J."/>
        </authorList>
    </citation>
    <scope>NUCLEOTIDE SEQUENCE</scope>
    <source>
        <strain evidence="1">Duluth1</strain>
        <tissue evidence="1">Whole animal</tissue>
    </source>
</reference>